<feature type="domain" description="Heterokaryon incompatibility" evidence="1">
    <location>
        <begin position="43"/>
        <end position="214"/>
    </location>
</feature>
<sequence length="618" mass="68856">MASIYTRRLPARWIRLIVLHPGSGPDPIEFHFKETSIDDPPPFQALSYVWGDPTFCCEVHCSGNSVSITRSLFDALRHFRLPDAELTIWADAVCVNQADMEERGEQVQLMREIYSRAAGVVVWLGPDAEGHAARAIPLIEAIYHACRVHALSKGVGLLSMAHFTPATESQEGLAGVSLSDVAAAAGRAPDEASWDALRWLLSRPWFTRVWCVQEIVLAWSSRVYVGSRSFDWEKLGVTAAWFSEQNLASDYDVPRELQGVSWENACGMFGTSEISELSFLEILTTFRDFDATNPRDKVYGLLGLASEEALEGFPGVDYRKSVAEVYADVVKMSVASTGTLVSMCHVKHGREYSRTNFPSWVPRWDVSEDVSNFLNTLSVDAWEEGDKHGLPRLSGFDPSPDGNVSLSGVRFDSIAWTTDVLGIEHFKEDLTPSEASAHPFLEIWHRASSNKCYALFPNTANWFSAVLEMALTLTAGFNDGYETVVELEQDDQQQFYADFLTYIRQLFDAAGKEPKTFDPLEVALCEGDASRYRIAASRSCDQRRVFETERGFYGLAPACAREGEWVVLLHGGPIPFVLRQVDEGWVLLGDCFVGPLMPESADDDIRGTFGEEESFNLI</sequence>
<dbReference type="EMBL" id="WIGN01000469">
    <property type="protein sequence ID" value="KAF6791726.1"/>
    <property type="molecule type" value="Genomic_DNA"/>
</dbReference>
<organism evidence="2 3">
    <name type="scientific">Colletotrichum sojae</name>
    <dbReference type="NCBI Taxonomy" id="2175907"/>
    <lineage>
        <taxon>Eukaryota</taxon>
        <taxon>Fungi</taxon>
        <taxon>Dikarya</taxon>
        <taxon>Ascomycota</taxon>
        <taxon>Pezizomycotina</taxon>
        <taxon>Sordariomycetes</taxon>
        <taxon>Hypocreomycetidae</taxon>
        <taxon>Glomerellales</taxon>
        <taxon>Glomerellaceae</taxon>
        <taxon>Colletotrichum</taxon>
        <taxon>Colletotrichum orchidearum species complex</taxon>
    </lineage>
</organism>
<evidence type="ECO:0000313" key="2">
    <source>
        <dbReference type="EMBL" id="KAF6791726.1"/>
    </source>
</evidence>
<evidence type="ECO:0000313" key="3">
    <source>
        <dbReference type="Proteomes" id="UP000652219"/>
    </source>
</evidence>
<dbReference type="PANTHER" id="PTHR24148:SF64">
    <property type="entry name" value="HETEROKARYON INCOMPATIBILITY DOMAIN-CONTAINING PROTEIN"/>
    <property type="match status" value="1"/>
</dbReference>
<reference evidence="2 3" key="1">
    <citation type="journal article" date="2020" name="Phytopathology">
        <title>Genome Sequence Resources of Colletotrichum truncatum, C. plurivorum, C. musicola, and C. sojae: Four Species Pathogenic to Soybean (Glycine max).</title>
        <authorList>
            <person name="Rogerio F."/>
            <person name="Boufleur T.R."/>
            <person name="Ciampi-Guillardi M."/>
            <person name="Sukno S.A."/>
            <person name="Thon M.R."/>
            <person name="Massola Junior N.S."/>
            <person name="Baroncelli R."/>
        </authorList>
    </citation>
    <scope>NUCLEOTIDE SEQUENCE [LARGE SCALE GENOMIC DNA]</scope>
    <source>
        <strain evidence="2 3">LFN0009</strain>
    </source>
</reference>
<dbReference type="AlphaFoldDB" id="A0A8H6IR08"/>
<evidence type="ECO:0000259" key="1">
    <source>
        <dbReference type="Pfam" id="PF06985"/>
    </source>
</evidence>
<protein>
    <submittedName>
        <fullName evidence="2">Heterokaryon incompatibility protein</fullName>
    </submittedName>
</protein>
<accession>A0A8H6IR08</accession>
<comment type="caution">
    <text evidence="2">The sequence shown here is derived from an EMBL/GenBank/DDBJ whole genome shotgun (WGS) entry which is preliminary data.</text>
</comment>
<proteinExistence type="predicted"/>
<dbReference type="Pfam" id="PF06985">
    <property type="entry name" value="HET"/>
    <property type="match status" value="1"/>
</dbReference>
<dbReference type="InterPro" id="IPR010730">
    <property type="entry name" value="HET"/>
</dbReference>
<dbReference type="InterPro" id="IPR052895">
    <property type="entry name" value="HetReg/Transcr_Mod"/>
</dbReference>
<dbReference type="Proteomes" id="UP000652219">
    <property type="component" value="Unassembled WGS sequence"/>
</dbReference>
<keyword evidence="3" id="KW-1185">Reference proteome</keyword>
<gene>
    <name evidence="2" type="ORF">CSOJ01_14280</name>
</gene>
<name>A0A8H6IR08_9PEZI</name>
<dbReference type="Pfam" id="PF26639">
    <property type="entry name" value="Het-6_barrel"/>
    <property type="match status" value="1"/>
</dbReference>
<dbReference type="PANTHER" id="PTHR24148">
    <property type="entry name" value="ANKYRIN REPEAT DOMAIN-CONTAINING PROTEIN 39 HOMOLOG-RELATED"/>
    <property type="match status" value="1"/>
</dbReference>